<keyword evidence="7" id="KW-0479">Metal-binding</keyword>
<evidence type="ECO:0000256" key="1">
    <source>
        <dbReference type="ARBA" id="ARBA00001970"/>
    </source>
</evidence>
<reference evidence="15 16" key="1">
    <citation type="submission" date="2024-05" db="EMBL/GenBank/DDBJ databases">
        <authorList>
            <consortium name="Candidatus Magnetaquicoccaceae bacterium FCR-1 genome sequencing consortium"/>
            <person name="Shimoshige H."/>
            <person name="Shimamura S."/>
            <person name="Taoka A."/>
            <person name="Kobayashi H."/>
            <person name="Maekawa T."/>
        </authorList>
    </citation>
    <scope>NUCLEOTIDE SEQUENCE [LARGE SCALE GENOMIC DNA]</scope>
    <source>
        <strain evidence="15 16">FCR-1</strain>
    </source>
</reference>
<feature type="transmembrane region" description="Helical" evidence="13">
    <location>
        <begin position="12"/>
        <end position="35"/>
    </location>
</feature>
<evidence type="ECO:0000313" key="15">
    <source>
        <dbReference type="EMBL" id="GAB0056785.1"/>
    </source>
</evidence>
<feature type="transmembrane region" description="Helical" evidence="13">
    <location>
        <begin position="96"/>
        <end position="118"/>
    </location>
</feature>
<keyword evidence="8" id="KW-0249">Electron transport</keyword>
<keyword evidence="3" id="KW-0813">Transport</keyword>
<protein>
    <submittedName>
        <fullName evidence="15">Cytochrome b561</fullName>
    </submittedName>
</protein>
<evidence type="ECO:0000313" key="16">
    <source>
        <dbReference type="Proteomes" id="UP001628193"/>
    </source>
</evidence>
<evidence type="ECO:0000256" key="7">
    <source>
        <dbReference type="ARBA" id="ARBA00022723"/>
    </source>
</evidence>
<feature type="domain" description="Cytochrome b561 bacterial/Ni-hydrogenase" evidence="14">
    <location>
        <begin position="8"/>
        <end position="177"/>
    </location>
</feature>
<comment type="caution">
    <text evidence="15">The sequence shown here is derived from an EMBL/GenBank/DDBJ whole genome shotgun (WGS) entry which is preliminary data.</text>
</comment>
<keyword evidence="4" id="KW-1003">Cell membrane</keyword>
<keyword evidence="16" id="KW-1185">Reference proteome</keyword>
<dbReference type="Gene3D" id="1.20.950.20">
    <property type="entry name" value="Transmembrane di-heme cytochromes, Chain C"/>
    <property type="match status" value="1"/>
</dbReference>
<reference evidence="15 16" key="2">
    <citation type="submission" date="2024-09" db="EMBL/GenBank/DDBJ databases">
        <title>Draft genome sequence of Candidatus Magnetaquicoccaceae bacterium FCR-1.</title>
        <authorList>
            <person name="Shimoshige H."/>
            <person name="Shimamura S."/>
            <person name="Taoka A."/>
            <person name="Kobayashi H."/>
            <person name="Maekawa T."/>
        </authorList>
    </citation>
    <scope>NUCLEOTIDE SEQUENCE [LARGE SCALE GENOMIC DNA]</scope>
    <source>
        <strain evidence="15 16">FCR-1</strain>
    </source>
</reference>
<dbReference type="PANTHER" id="PTHR30529:SF1">
    <property type="entry name" value="CYTOCHROME B561 HOMOLOG 2"/>
    <property type="match status" value="1"/>
</dbReference>
<evidence type="ECO:0000256" key="9">
    <source>
        <dbReference type="ARBA" id="ARBA00022989"/>
    </source>
</evidence>
<evidence type="ECO:0000256" key="11">
    <source>
        <dbReference type="ARBA" id="ARBA00023136"/>
    </source>
</evidence>
<dbReference type="Proteomes" id="UP001628193">
    <property type="component" value="Unassembled WGS sequence"/>
</dbReference>
<dbReference type="RefSeq" id="WP_420904506.1">
    <property type="nucleotide sequence ID" value="NZ_BAAFGK010000004.1"/>
</dbReference>
<keyword evidence="11 13" id="KW-0472">Membrane</keyword>
<dbReference type="PANTHER" id="PTHR30529">
    <property type="entry name" value="CYTOCHROME B561"/>
    <property type="match status" value="1"/>
</dbReference>
<name>A0ABQ0C7B8_9PROT</name>
<evidence type="ECO:0000256" key="6">
    <source>
        <dbReference type="ARBA" id="ARBA00022692"/>
    </source>
</evidence>
<evidence type="ECO:0000256" key="3">
    <source>
        <dbReference type="ARBA" id="ARBA00022448"/>
    </source>
</evidence>
<comment type="similarity">
    <text evidence="12">Belongs to the cytochrome b561 family.</text>
</comment>
<proteinExistence type="inferred from homology"/>
<keyword evidence="6 13" id="KW-0812">Transmembrane</keyword>
<keyword evidence="9 13" id="KW-1133">Transmembrane helix</keyword>
<evidence type="ECO:0000256" key="10">
    <source>
        <dbReference type="ARBA" id="ARBA00023004"/>
    </source>
</evidence>
<evidence type="ECO:0000256" key="13">
    <source>
        <dbReference type="SAM" id="Phobius"/>
    </source>
</evidence>
<dbReference type="InterPro" id="IPR052168">
    <property type="entry name" value="Cytochrome_b561_oxidase"/>
</dbReference>
<evidence type="ECO:0000256" key="8">
    <source>
        <dbReference type="ARBA" id="ARBA00022982"/>
    </source>
</evidence>
<dbReference type="InterPro" id="IPR011577">
    <property type="entry name" value="Cyt_b561_bac/Ni-Hgenase"/>
</dbReference>
<evidence type="ECO:0000256" key="12">
    <source>
        <dbReference type="ARBA" id="ARBA00037975"/>
    </source>
</evidence>
<feature type="transmembrane region" description="Helical" evidence="13">
    <location>
        <begin position="138"/>
        <end position="162"/>
    </location>
</feature>
<dbReference type="EMBL" id="BAAFGK010000004">
    <property type="protein sequence ID" value="GAB0056785.1"/>
    <property type="molecule type" value="Genomic_DNA"/>
</dbReference>
<gene>
    <name evidence="15" type="primary">yceJ</name>
    <name evidence="15" type="ORF">SIID45300_01097</name>
</gene>
<keyword evidence="5" id="KW-0349">Heme</keyword>
<evidence type="ECO:0000256" key="2">
    <source>
        <dbReference type="ARBA" id="ARBA00004651"/>
    </source>
</evidence>
<evidence type="ECO:0000256" key="4">
    <source>
        <dbReference type="ARBA" id="ARBA00022475"/>
    </source>
</evidence>
<evidence type="ECO:0000256" key="5">
    <source>
        <dbReference type="ARBA" id="ARBA00022617"/>
    </source>
</evidence>
<evidence type="ECO:0000259" key="14">
    <source>
        <dbReference type="Pfam" id="PF01292"/>
    </source>
</evidence>
<sequence length="177" mass="20012">MNPPIPIRFDPVARLLHWTMAFLLIGMVMLGFYAANLKPDDPIAPRLFHWHRSLGVFAFVLAVIRLSWRLRHPLPPFHAAMPEWERRDTVRIERGLYLLILVIPITGYLASTADGKAVSVFGLELPALLEADKARGTALAAAHFGTALLLTTLATLHILFVFKHHHLDRDGLLSRMW</sequence>
<dbReference type="Pfam" id="PF01292">
    <property type="entry name" value="Ni_hydr_CYTB"/>
    <property type="match status" value="1"/>
</dbReference>
<comment type="subcellular location">
    <subcellularLocation>
        <location evidence="2">Cell membrane</location>
        <topology evidence="2">Multi-pass membrane protein</topology>
    </subcellularLocation>
</comment>
<dbReference type="SUPFAM" id="SSF81342">
    <property type="entry name" value="Transmembrane di-heme cytochromes"/>
    <property type="match status" value="1"/>
</dbReference>
<organism evidence="15 16">
    <name type="scientific">Candidatus Magnetaquiglobus chichijimensis</name>
    <dbReference type="NCBI Taxonomy" id="3141448"/>
    <lineage>
        <taxon>Bacteria</taxon>
        <taxon>Pseudomonadati</taxon>
        <taxon>Pseudomonadota</taxon>
        <taxon>Magnetococcia</taxon>
        <taxon>Magnetococcales</taxon>
        <taxon>Candidatus Magnetaquicoccaceae</taxon>
        <taxon>Candidatus Magnetaquiglobus</taxon>
    </lineage>
</organism>
<dbReference type="InterPro" id="IPR016174">
    <property type="entry name" value="Di-haem_cyt_TM"/>
</dbReference>
<accession>A0ABQ0C7B8</accession>
<keyword evidence="10" id="KW-0408">Iron</keyword>
<comment type="cofactor">
    <cofactor evidence="1">
        <name>heme b</name>
        <dbReference type="ChEBI" id="CHEBI:60344"/>
    </cofactor>
</comment>